<dbReference type="GO" id="GO:0005524">
    <property type="term" value="F:ATP binding"/>
    <property type="evidence" value="ECO:0007669"/>
    <property type="project" value="UniProtKB-KW"/>
</dbReference>
<keyword evidence="1 7" id="KW-0436">Ligase</keyword>
<evidence type="ECO:0000256" key="7">
    <source>
        <dbReference type="RuleBase" id="RU363037"/>
    </source>
</evidence>
<dbReference type="InterPro" id="IPR020058">
    <property type="entry name" value="Glu/Gln-tRNA-synth_Ib_cat-dom"/>
</dbReference>
<proteinExistence type="inferred from homology"/>
<evidence type="ECO:0000256" key="8">
    <source>
        <dbReference type="SAM" id="MobiDB-lite"/>
    </source>
</evidence>
<name>A0A8J3GCL5_9BACT</name>
<evidence type="ECO:0000256" key="6">
    <source>
        <dbReference type="ARBA" id="ARBA00023146"/>
    </source>
</evidence>
<dbReference type="Gene3D" id="3.40.50.620">
    <property type="entry name" value="HUPs"/>
    <property type="match status" value="1"/>
</dbReference>
<protein>
    <submittedName>
        <fullName evidence="10">Glutamyl-Q tRNA(Asp) synthetase</fullName>
    </submittedName>
</protein>
<keyword evidence="2" id="KW-0479">Metal-binding</keyword>
<dbReference type="InterPro" id="IPR014729">
    <property type="entry name" value="Rossmann-like_a/b/a_fold"/>
</dbReference>
<reference evidence="10" key="1">
    <citation type="journal article" date="2014" name="Int. J. Syst. Evol. Microbiol.">
        <title>Complete genome sequence of Corynebacterium casei LMG S-19264T (=DSM 44701T), isolated from a smear-ripened cheese.</title>
        <authorList>
            <consortium name="US DOE Joint Genome Institute (JGI-PGF)"/>
            <person name="Walter F."/>
            <person name="Albersmeier A."/>
            <person name="Kalinowski J."/>
            <person name="Ruckert C."/>
        </authorList>
    </citation>
    <scope>NUCLEOTIDE SEQUENCE</scope>
    <source>
        <strain evidence="10">KCTC 12870</strain>
    </source>
</reference>
<reference evidence="10" key="2">
    <citation type="submission" date="2020-09" db="EMBL/GenBank/DDBJ databases">
        <authorList>
            <person name="Sun Q."/>
            <person name="Kim S."/>
        </authorList>
    </citation>
    <scope>NUCLEOTIDE SEQUENCE</scope>
    <source>
        <strain evidence="10">KCTC 12870</strain>
    </source>
</reference>
<evidence type="ECO:0000313" key="10">
    <source>
        <dbReference type="EMBL" id="GHB90352.1"/>
    </source>
</evidence>
<keyword evidence="6 7" id="KW-0030">Aminoacyl-tRNA synthetase</keyword>
<keyword evidence="11" id="KW-1185">Reference proteome</keyword>
<dbReference type="GO" id="GO:0004818">
    <property type="term" value="F:glutamate-tRNA ligase activity"/>
    <property type="evidence" value="ECO:0007669"/>
    <property type="project" value="TreeGrafter"/>
</dbReference>
<feature type="region of interest" description="Disordered" evidence="8">
    <location>
        <begin position="121"/>
        <end position="156"/>
    </location>
</feature>
<dbReference type="EMBL" id="BMXG01000001">
    <property type="protein sequence ID" value="GHB90352.1"/>
    <property type="molecule type" value="Genomic_DNA"/>
</dbReference>
<dbReference type="GO" id="GO:0005829">
    <property type="term" value="C:cytosol"/>
    <property type="evidence" value="ECO:0007669"/>
    <property type="project" value="TreeGrafter"/>
</dbReference>
<dbReference type="Pfam" id="PF00749">
    <property type="entry name" value="tRNA-synt_1c"/>
    <property type="match status" value="1"/>
</dbReference>
<dbReference type="RefSeq" id="WP_229792028.1">
    <property type="nucleotide sequence ID" value="NZ_BMXG01000001.1"/>
</dbReference>
<evidence type="ECO:0000256" key="3">
    <source>
        <dbReference type="ARBA" id="ARBA00022741"/>
    </source>
</evidence>
<organism evidence="10 11">
    <name type="scientific">Cerasicoccus arenae</name>
    <dbReference type="NCBI Taxonomy" id="424488"/>
    <lineage>
        <taxon>Bacteria</taxon>
        <taxon>Pseudomonadati</taxon>
        <taxon>Verrucomicrobiota</taxon>
        <taxon>Opitutia</taxon>
        <taxon>Puniceicoccales</taxon>
        <taxon>Cerasicoccaceae</taxon>
        <taxon>Cerasicoccus</taxon>
    </lineage>
</organism>
<dbReference type="PANTHER" id="PTHR43311:SF1">
    <property type="entry name" value="GLUTAMYL-Q TRNA(ASP) SYNTHETASE"/>
    <property type="match status" value="1"/>
</dbReference>
<keyword evidence="4" id="KW-0862">Zinc</keyword>
<comment type="similarity">
    <text evidence="7">Belongs to the class-I aminoacyl-tRNA synthetase family.</text>
</comment>
<gene>
    <name evidence="10" type="primary">gluQ</name>
    <name evidence="10" type="ORF">GCM10007047_01330</name>
</gene>
<dbReference type="SUPFAM" id="SSF52374">
    <property type="entry name" value="Nucleotidylyl transferase"/>
    <property type="match status" value="1"/>
</dbReference>
<evidence type="ECO:0000256" key="2">
    <source>
        <dbReference type="ARBA" id="ARBA00022723"/>
    </source>
</evidence>
<keyword evidence="7" id="KW-0648">Protein biosynthesis</keyword>
<accession>A0A8J3GCL5</accession>
<evidence type="ECO:0000256" key="4">
    <source>
        <dbReference type="ARBA" id="ARBA00022833"/>
    </source>
</evidence>
<evidence type="ECO:0000313" key="11">
    <source>
        <dbReference type="Proteomes" id="UP000642829"/>
    </source>
</evidence>
<dbReference type="PANTHER" id="PTHR43311">
    <property type="entry name" value="GLUTAMATE--TRNA LIGASE"/>
    <property type="match status" value="1"/>
</dbReference>
<dbReference type="GO" id="GO:0006424">
    <property type="term" value="P:glutamyl-tRNA aminoacylation"/>
    <property type="evidence" value="ECO:0007669"/>
    <property type="project" value="TreeGrafter"/>
</dbReference>
<keyword evidence="5 7" id="KW-0067">ATP-binding</keyword>
<evidence type="ECO:0000256" key="1">
    <source>
        <dbReference type="ARBA" id="ARBA00022598"/>
    </source>
</evidence>
<evidence type="ECO:0000256" key="5">
    <source>
        <dbReference type="ARBA" id="ARBA00022840"/>
    </source>
</evidence>
<dbReference type="InterPro" id="IPR049940">
    <property type="entry name" value="GluQ/Sye"/>
</dbReference>
<comment type="caution">
    <text evidence="10">The sequence shown here is derived from an EMBL/GenBank/DDBJ whole genome shotgun (WGS) entry which is preliminary data.</text>
</comment>
<dbReference type="PRINTS" id="PR00987">
    <property type="entry name" value="TRNASYNTHGLU"/>
</dbReference>
<feature type="domain" description="Glutamyl/glutaminyl-tRNA synthetase class Ib catalytic" evidence="9">
    <location>
        <begin position="11"/>
        <end position="286"/>
    </location>
</feature>
<dbReference type="AlphaFoldDB" id="A0A8J3GCL5"/>
<sequence length="291" mass="32755">MNIKPPPYVGRLAPTPTGYLHLGHGQTFHTAWKRAREANGTLIFREEDLDKLRCKAEYADAAVEDLRWLGLDWDYGPDVDGPHTPYRQSERTAHYLTAWEKLKNAGWIYPTDRSRRELREATENGLAQQAPTDDDEQDGEAVFPPAWRPATNEANDATEPGVINWRFRVPDGESLSFVDGHCGLQTFTAGEDFGDFLVWRRDGIPAYELAVVVDDIAMGVTEVVRGADLLRSTARQLLIYRALGTKPPAFYHCPLVRDESGQRLAKRNDSLSLRALRQQGATPKKLLLAEQ</sequence>
<evidence type="ECO:0000259" key="9">
    <source>
        <dbReference type="Pfam" id="PF00749"/>
    </source>
</evidence>
<dbReference type="Proteomes" id="UP000642829">
    <property type="component" value="Unassembled WGS sequence"/>
</dbReference>
<keyword evidence="3 7" id="KW-0547">Nucleotide-binding</keyword>
<dbReference type="InterPro" id="IPR000924">
    <property type="entry name" value="Glu/Gln-tRNA-synth"/>
</dbReference>